<proteinExistence type="predicted"/>
<sequence length="75" mass="7673">MADAPAVRALPEKTVVAPRRGCFVAARRADCAPTSAETAVLIVTKLTDVAARRPVSGGPAPLAGATVSCVFVRIK</sequence>
<dbReference type="KEGG" id="mbai:MB901379_04304"/>
<gene>
    <name evidence="1" type="ORF">MB901379_04304</name>
</gene>
<protein>
    <submittedName>
        <fullName evidence="1">Uncharacterized protein</fullName>
    </submittedName>
</protein>
<evidence type="ECO:0000313" key="1">
    <source>
        <dbReference type="EMBL" id="VDM90696.1"/>
    </source>
</evidence>
<accession>A0A3S4CEU1</accession>
<dbReference type="Proteomes" id="UP000269998">
    <property type="component" value="Chromosome"/>
</dbReference>
<evidence type="ECO:0000313" key="2">
    <source>
        <dbReference type="Proteomes" id="UP000269998"/>
    </source>
</evidence>
<reference evidence="2" key="1">
    <citation type="submission" date="2018-02" db="EMBL/GenBank/DDBJ databases">
        <authorList>
            <person name="Seth-Smith MB H."/>
            <person name="Seth-Smith H."/>
        </authorList>
    </citation>
    <scope>NUCLEOTIDE SEQUENCE [LARGE SCALE GENOMIC DNA]</scope>
</reference>
<name>A0A3S4CEU1_9MYCO</name>
<dbReference type="AlphaFoldDB" id="A0A3S4CEU1"/>
<dbReference type="EMBL" id="LR130759">
    <property type="protein sequence ID" value="VDM90696.1"/>
    <property type="molecule type" value="Genomic_DNA"/>
</dbReference>
<organism evidence="1 2">
    <name type="scientific">Mycobacterium basiliense</name>
    <dbReference type="NCBI Taxonomy" id="2094119"/>
    <lineage>
        <taxon>Bacteria</taxon>
        <taxon>Bacillati</taxon>
        <taxon>Actinomycetota</taxon>
        <taxon>Actinomycetes</taxon>
        <taxon>Mycobacteriales</taxon>
        <taxon>Mycobacteriaceae</taxon>
        <taxon>Mycobacterium</taxon>
    </lineage>
</organism>
<keyword evidence="2" id="KW-1185">Reference proteome</keyword>